<gene>
    <name evidence="2" type="ORF">J2S08_001970</name>
</gene>
<feature type="region of interest" description="Disordered" evidence="1">
    <location>
        <begin position="110"/>
        <end position="131"/>
    </location>
</feature>
<dbReference type="RefSeq" id="WP_307229045.1">
    <property type="nucleotide sequence ID" value="NZ_JAUSTT010000010.1"/>
</dbReference>
<sequence>MNYYDEHWKDDDHFKKWKDEYHHDPKRKYKDESHCCMPPHEKHDFDHDKNNVAADQNNTNTTDQYAYAEANGGDANATLNTALFMAESIVNVAVGGDADAVAVNRNKTCQTNNAQSGDDNDSKACTNKDKK</sequence>
<dbReference type="EMBL" id="JAUSTT010000010">
    <property type="protein sequence ID" value="MDQ0176134.1"/>
    <property type="molecule type" value="Genomic_DNA"/>
</dbReference>
<reference evidence="2 3" key="1">
    <citation type="submission" date="2023-07" db="EMBL/GenBank/DDBJ databases">
        <title>Genomic Encyclopedia of Type Strains, Phase IV (KMG-IV): sequencing the most valuable type-strain genomes for metagenomic binning, comparative biology and taxonomic classification.</title>
        <authorList>
            <person name="Goeker M."/>
        </authorList>
    </citation>
    <scope>NUCLEOTIDE SEQUENCE [LARGE SCALE GENOMIC DNA]</scope>
    <source>
        <strain evidence="2 3">DSM 23837</strain>
    </source>
</reference>
<keyword evidence="3" id="KW-1185">Reference proteome</keyword>
<evidence type="ECO:0000313" key="3">
    <source>
        <dbReference type="Proteomes" id="UP001223586"/>
    </source>
</evidence>
<feature type="compositionally biased region" description="Basic and acidic residues" evidence="1">
    <location>
        <begin position="120"/>
        <end position="131"/>
    </location>
</feature>
<comment type="caution">
    <text evidence="2">The sequence shown here is derived from an EMBL/GenBank/DDBJ whole genome shotgun (WGS) entry which is preliminary data.</text>
</comment>
<dbReference type="Proteomes" id="UP001223586">
    <property type="component" value="Unassembled WGS sequence"/>
</dbReference>
<name>A0ABT9WSP2_9BACI</name>
<evidence type="ECO:0000313" key="2">
    <source>
        <dbReference type="EMBL" id="MDQ0176134.1"/>
    </source>
</evidence>
<organism evidence="2 3">
    <name type="scientific">Bacillus chungangensis</name>
    <dbReference type="NCBI Taxonomy" id="587633"/>
    <lineage>
        <taxon>Bacteria</taxon>
        <taxon>Bacillati</taxon>
        <taxon>Bacillota</taxon>
        <taxon>Bacilli</taxon>
        <taxon>Bacillales</taxon>
        <taxon>Bacillaceae</taxon>
        <taxon>Bacillus</taxon>
    </lineage>
</organism>
<protein>
    <recommendedName>
        <fullName evidence="4">Spore coat protein</fullName>
    </recommendedName>
</protein>
<proteinExistence type="predicted"/>
<accession>A0ABT9WSP2</accession>
<evidence type="ECO:0008006" key="4">
    <source>
        <dbReference type="Google" id="ProtNLM"/>
    </source>
</evidence>
<evidence type="ECO:0000256" key="1">
    <source>
        <dbReference type="SAM" id="MobiDB-lite"/>
    </source>
</evidence>